<reference evidence="2 3" key="1">
    <citation type="submission" date="2023-02" db="EMBL/GenBank/DDBJ databases">
        <title>LHISI_Scaffold_Assembly.</title>
        <authorList>
            <person name="Stuart O.P."/>
            <person name="Cleave R."/>
            <person name="Magrath M.J.L."/>
            <person name="Mikheyev A.S."/>
        </authorList>
    </citation>
    <scope>NUCLEOTIDE SEQUENCE [LARGE SCALE GENOMIC DNA]</scope>
    <source>
        <strain evidence="2">Daus_M_001</strain>
        <tissue evidence="2">Leg muscle</tissue>
    </source>
</reference>
<organism evidence="2 3">
    <name type="scientific">Dryococelus australis</name>
    <dbReference type="NCBI Taxonomy" id="614101"/>
    <lineage>
        <taxon>Eukaryota</taxon>
        <taxon>Metazoa</taxon>
        <taxon>Ecdysozoa</taxon>
        <taxon>Arthropoda</taxon>
        <taxon>Hexapoda</taxon>
        <taxon>Insecta</taxon>
        <taxon>Pterygota</taxon>
        <taxon>Neoptera</taxon>
        <taxon>Polyneoptera</taxon>
        <taxon>Phasmatodea</taxon>
        <taxon>Verophasmatodea</taxon>
        <taxon>Anareolatae</taxon>
        <taxon>Phasmatidae</taxon>
        <taxon>Eurycanthinae</taxon>
        <taxon>Dryococelus</taxon>
    </lineage>
</organism>
<sequence length="125" mass="14075">MSLYHNYYEAYVKRHVYKTKKCYQEEVTKEDLVLHVQHEIEQLLREAAERKARTTLAFLNKGNTKTSNDASAQAGTSARSVQNVECTGQAGTRAQNVQNTESADQDGTTHQQSRDQDDDDPQLAG</sequence>
<dbReference type="EMBL" id="JARBHB010000011">
    <property type="protein sequence ID" value="KAJ8872898.1"/>
    <property type="molecule type" value="Genomic_DNA"/>
</dbReference>
<protein>
    <submittedName>
        <fullName evidence="2">Uncharacterized protein</fullName>
    </submittedName>
</protein>
<dbReference type="Proteomes" id="UP001159363">
    <property type="component" value="Chromosome 10"/>
</dbReference>
<keyword evidence="3" id="KW-1185">Reference proteome</keyword>
<feature type="compositionally biased region" description="Polar residues" evidence="1">
    <location>
        <begin position="61"/>
        <end position="110"/>
    </location>
</feature>
<evidence type="ECO:0000313" key="3">
    <source>
        <dbReference type="Proteomes" id="UP001159363"/>
    </source>
</evidence>
<gene>
    <name evidence="2" type="ORF">PR048_026514</name>
</gene>
<feature type="compositionally biased region" description="Acidic residues" evidence="1">
    <location>
        <begin position="116"/>
        <end position="125"/>
    </location>
</feature>
<feature type="region of interest" description="Disordered" evidence="1">
    <location>
        <begin position="59"/>
        <end position="125"/>
    </location>
</feature>
<accession>A0ABQ9GLJ4</accession>
<proteinExistence type="predicted"/>
<name>A0ABQ9GLJ4_9NEOP</name>
<comment type="caution">
    <text evidence="2">The sequence shown here is derived from an EMBL/GenBank/DDBJ whole genome shotgun (WGS) entry which is preliminary data.</text>
</comment>
<evidence type="ECO:0000313" key="2">
    <source>
        <dbReference type="EMBL" id="KAJ8872898.1"/>
    </source>
</evidence>
<evidence type="ECO:0000256" key="1">
    <source>
        <dbReference type="SAM" id="MobiDB-lite"/>
    </source>
</evidence>